<evidence type="ECO:0000313" key="1">
    <source>
        <dbReference type="EMBL" id="MBK7415674.1"/>
    </source>
</evidence>
<comment type="caution">
    <text evidence="1">The sequence shown here is derived from an EMBL/GenBank/DDBJ whole genome shotgun (WGS) entry which is preliminary data.</text>
</comment>
<evidence type="ECO:0000313" key="2">
    <source>
        <dbReference type="Proteomes" id="UP000739411"/>
    </source>
</evidence>
<name>A0A935K043_9RHOO</name>
<evidence type="ECO:0008006" key="3">
    <source>
        <dbReference type="Google" id="ProtNLM"/>
    </source>
</evidence>
<sequence length="81" mass="9050">MTHKSGLMVGARTFPGTSYYGHIVSAQLEQTRILLEDVGRGPKEVVVDLGFRGADRDNPKVEIIHRGKYKSLTKQQGRLLK</sequence>
<gene>
    <name evidence="1" type="ORF">IPJ38_11735</name>
</gene>
<dbReference type="AlphaFoldDB" id="A0A935K043"/>
<dbReference type="EMBL" id="JADJMS010000022">
    <property type="protein sequence ID" value="MBK7415674.1"/>
    <property type="molecule type" value="Genomic_DNA"/>
</dbReference>
<reference evidence="1 2" key="1">
    <citation type="submission" date="2020-10" db="EMBL/GenBank/DDBJ databases">
        <title>Connecting structure to function with the recovery of over 1000 high-quality activated sludge metagenome-assembled genomes encoding full-length rRNA genes using long-read sequencing.</title>
        <authorList>
            <person name="Singleton C.M."/>
            <person name="Petriglieri F."/>
            <person name="Kristensen J.M."/>
            <person name="Kirkegaard R.H."/>
            <person name="Michaelsen T.Y."/>
            <person name="Andersen M.H."/>
            <person name="Karst S.M."/>
            <person name="Dueholm M.S."/>
            <person name="Nielsen P.H."/>
            <person name="Albertsen M."/>
        </authorList>
    </citation>
    <scope>NUCLEOTIDE SEQUENCE [LARGE SCALE GENOMIC DNA]</scope>
    <source>
        <strain evidence="1">EsbW_18-Q3-R4-48_BATAC.463</strain>
    </source>
</reference>
<protein>
    <recommendedName>
        <fullName evidence="3">Transposase</fullName>
    </recommendedName>
</protein>
<proteinExistence type="predicted"/>
<accession>A0A935K043</accession>
<dbReference type="Proteomes" id="UP000739411">
    <property type="component" value="Unassembled WGS sequence"/>
</dbReference>
<organism evidence="1 2">
    <name type="scientific">Candidatus Dechloromonas phosphorivorans</name>
    <dbReference type="NCBI Taxonomy" id="2899244"/>
    <lineage>
        <taxon>Bacteria</taxon>
        <taxon>Pseudomonadati</taxon>
        <taxon>Pseudomonadota</taxon>
        <taxon>Betaproteobacteria</taxon>
        <taxon>Rhodocyclales</taxon>
        <taxon>Azonexaceae</taxon>
        <taxon>Dechloromonas</taxon>
    </lineage>
</organism>